<proteinExistence type="predicted"/>
<dbReference type="EMBL" id="CAADJD010000022">
    <property type="protein sequence ID" value="VFS73965.1"/>
    <property type="molecule type" value="Genomic_DNA"/>
</dbReference>
<gene>
    <name evidence="1" type="ORF">NCTC12993_05051</name>
</gene>
<protein>
    <submittedName>
        <fullName evidence="1">Putative invasin</fullName>
    </submittedName>
</protein>
<organism evidence="1 2">
    <name type="scientific">Kluyvera cryocrescens</name>
    <name type="common">Kluyvera citrophila</name>
    <dbReference type="NCBI Taxonomy" id="580"/>
    <lineage>
        <taxon>Bacteria</taxon>
        <taxon>Pseudomonadati</taxon>
        <taxon>Pseudomonadota</taxon>
        <taxon>Gammaproteobacteria</taxon>
        <taxon>Enterobacterales</taxon>
        <taxon>Enterobacteriaceae</taxon>
        <taxon>Kluyvera</taxon>
    </lineage>
</organism>
<reference evidence="1 2" key="1">
    <citation type="submission" date="2019-03" db="EMBL/GenBank/DDBJ databases">
        <authorList>
            <consortium name="Pathogen Informatics"/>
        </authorList>
    </citation>
    <scope>NUCLEOTIDE SEQUENCE [LARGE SCALE GENOMIC DNA]</scope>
    <source>
        <strain evidence="1 2">NCTC12993</strain>
    </source>
</reference>
<evidence type="ECO:0000313" key="1">
    <source>
        <dbReference type="EMBL" id="VFS73965.1"/>
    </source>
</evidence>
<accession>A0A485BJG0</accession>
<dbReference type="Proteomes" id="UP000401081">
    <property type="component" value="Unassembled WGS sequence"/>
</dbReference>
<dbReference type="AlphaFoldDB" id="A0A485BJG0"/>
<evidence type="ECO:0000313" key="2">
    <source>
        <dbReference type="Proteomes" id="UP000401081"/>
    </source>
</evidence>
<sequence length="50" mass="5514">MMRKKQLAEMVKSFGEASMTDNGLDTGEQARLFALTQLQGADQRPDEPTA</sequence>
<keyword evidence="2" id="KW-1185">Reference proteome</keyword>
<name>A0A485BJG0_KLUCR</name>